<dbReference type="InterPro" id="IPR056906">
    <property type="entry name" value="ORF2/G2P_dom"/>
</dbReference>
<proteinExistence type="predicted"/>
<protein>
    <submittedName>
        <fullName evidence="3">Putative replication protein</fullName>
    </submittedName>
</protein>
<reference evidence="3 4" key="1">
    <citation type="journal article" date="2012" name="Int. J. Syst. Evol. Microbiol.">
        <title>Vibrio caribbeanicus sp. nov., isolated from the marine sponge Scleritoderma cyanea.</title>
        <authorList>
            <person name="Hoffmann M."/>
            <person name="Monday S.R."/>
            <person name="Allard M.W."/>
            <person name="Strain E.A."/>
            <person name="Whittaker P."/>
            <person name="Naum M."/>
            <person name="McCarthy P.J."/>
            <person name="Lopez J.V."/>
            <person name="Fischer M."/>
            <person name="Brown E.W."/>
        </authorList>
    </citation>
    <scope>NUCLEOTIDE SEQUENCE [LARGE SCALE GENOMIC DNA]</scope>
    <source>
        <strain evidence="3 4">LMG 19158</strain>
    </source>
</reference>
<accession>F9RQI0</accession>
<feature type="region of interest" description="Disordered" evidence="1">
    <location>
        <begin position="16"/>
        <end position="36"/>
    </location>
</feature>
<evidence type="ECO:0000256" key="1">
    <source>
        <dbReference type="SAM" id="MobiDB-lite"/>
    </source>
</evidence>
<evidence type="ECO:0000313" key="4">
    <source>
        <dbReference type="Proteomes" id="UP000004349"/>
    </source>
</evidence>
<dbReference type="AlphaFoldDB" id="F9RQI0"/>
<name>F9RQI0_9VIBR</name>
<gene>
    <name evidence="3" type="ORF">VIS19158_01769</name>
</gene>
<dbReference type="EMBL" id="AFWE01000163">
    <property type="protein sequence ID" value="EGU34184.1"/>
    <property type="molecule type" value="Genomic_DNA"/>
</dbReference>
<feature type="domain" description="Replication-associated protein ORF2/G2P" evidence="2">
    <location>
        <begin position="62"/>
        <end position="139"/>
    </location>
</feature>
<evidence type="ECO:0000313" key="3">
    <source>
        <dbReference type="EMBL" id="EGU34184.1"/>
    </source>
</evidence>
<organism evidence="3 4">
    <name type="scientific">Vibrio scophthalmi LMG 19158</name>
    <dbReference type="NCBI Taxonomy" id="870967"/>
    <lineage>
        <taxon>Bacteria</taxon>
        <taxon>Pseudomonadati</taxon>
        <taxon>Pseudomonadota</taxon>
        <taxon>Gammaproteobacteria</taxon>
        <taxon>Vibrionales</taxon>
        <taxon>Vibrionaceae</taxon>
        <taxon>Vibrio</taxon>
    </lineage>
</organism>
<dbReference type="RefSeq" id="WP_005596614.1">
    <property type="nucleotide sequence ID" value="NZ_AFWE01000163.1"/>
</dbReference>
<dbReference type="Pfam" id="PF23343">
    <property type="entry name" value="REP_ORF2-G2P"/>
    <property type="match status" value="1"/>
</dbReference>
<dbReference type="Proteomes" id="UP000004349">
    <property type="component" value="Unassembled WGS sequence"/>
</dbReference>
<evidence type="ECO:0000259" key="2">
    <source>
        <dbReference type="Pfam" id="PF23343"/>
    </source>
</evidence>
<comment type="caution">
    <text evidence="3">The sequence shown here is derived from an EMBL/GenBank/DDBJ whole genome shotgun (WGS) entry which is preliminary data.</text>
</comment>
<sequence>MPVIKVYHHGMTAAIPPKKNNHERAKRGQVQGWSKSATRNNTRWLRSVSPKSFGNNEEFGVAFTLTIRDCPESSEEWHKIRRSFIERLRRLGMLRLHWVTEWQRRGVPHLHGIVFLPKTTQTKMKDNIGIPLSWGHAIEQSWIAVAEKYGASPRGQHLKTVTDIKGWFKYLSKHASRGADHYQRSSSGVPSGWIKTGRVWGHCGDWVTDEAVQINASNEFYFALRRIVRKWRLSDARSAFKEASIPRIVDGYFAFGKDYLSSKKRISSARKMLKCNDYKKSQVRGVSEWIDSENILLIAEMLISQGYEIYLSEEEEARL</sequence>